<evidence type="ECO:0000256" key="1">
    <source>
        <dbReference type="SAM" id="MobiDB-lite"/>
    </source>
</evidence>
<dbReference type="AlphaFoldDB" id="A0A9P6KJT1"/>
<organism evidence="2 3">
    <name type="scientific">Paraphaeosphaeria minitans</name>
    <dbReference type="NCBI Taxonomy" id="565426"/>
    <lineage>
        <taxon>Eukaryota</taxon>
        <taxon>Fungi</taxon>
        <taxon>Dikarya</taxon>
        <taxon>Ascomycota</taxon>
        <taxon>Pezizomycotina</taxon>
        <taxon>Dothideomycetes</taxon>
        <taxon>Pleosporomycetidae</taxon>
        <taxon>Pleosporales</taxon>
        <taxon>Massarineae</taxon>
        <taxon>Didymosphaeriaceae</taxon>
        <taxon>Paraphaeosphaeria</taxon>
    </lineage>
</organism>
<dbReference type="Proteomes" id="UP000756921">
    <property type="component" value="Unassembled WGS sequence"/>
</dbReference>
<gene>
    <name evidence="2" type="ORF">PMIN01_12772</name>
</gene>
<dbReference type="EMBL" id="WJXW01000017">
    <property type="protein sequence ID" value="KAF9729082.1"/>
    <property type="molecule type" value="Genomic_DNA"/>
</dbReference>
<protein>
    <submittedName>
        <fullName evidence="2">Uncharacterized protein</fullName>
    </submittedName>
</protein>
<keyword evidence="3" id="KW-1185">Reference proteome</keyword>
<sequence>MSPSVLKPTWPLKKFSFSKTPTLIKRDIVCLFSSKARAEKRAEEERHSARLEMKPCASSTPAQEQAPQTHVCSPTAPKAIAPHSASKDTSTPRQTVDSGSSPNTPPSTAATSVVSITHLPATYLPTTYGAAMAYFELWFKAQHPNIMIPPSERNVFRGVVVVLYIVLLKCFKDATYSPLIGFRPDEFRLPYNPRVLELILAGLTDDRQDAQQLAESFLSITDSHSLGPICPRDFLSRIGVAKMRITEAESQLLHKGFERLLGHNGELC</sequence>
<evidence type="ECO:0000313" key="2">
    <source>
        <dbReference type="EMBL" id="KAF9729082.1"/>
    </source>
</evidence>
<evidence type="ECO:0000313" key="3">
    <source>
        <dbReference type="Proteomes" id="UP000756921"/>
    </source>
</evidence>
<reference evidence="2" key="1">
    <citation type="journal article" date="2020" name="Mol. Plant Microbe Interact.">
        <title>Genome Sequence of the Biocontrol Agent Coniothyrium minitans strain Conio (IMI 134523).</title>
        <authorList>
            <person name="Patel D."/>
            <person name="Shittu T.A."/>
            <person name="Baroncelli R."/>
            <person name="Muthumeenakshi S."/>
            <person name="Osborne T.H."/>
            <person name="Janganan T.K."/>
            <person name="Sreenivasaprasad S."/>
        </authorList>
    </citation>
    <scope>NUCLEOTIDE SEQUENCE</scope>
    <source>
        <strain evidence="2">Conio</strain>
    </source>
</reference>
<name>A0A9P6KJT1_9PLEO</name>
<feature type="compositionally biased region" description="Polar residues" evidence="1">
    <location>
        <begin position="87"/>
        <end position="110"/>
    </location>
</feature>
<accession>A0A9P6KJT1</accession>
<dbReference type="OrthoDB" id="3793318at2759"/>
<proteinExistence type="predicted"/>
<comment type="caution">
    <text evidence="2">The sequence shown here is derived from an EMBL/GenBank/DDBJ whole genome shotgun (WGS) entry which is preliminary data.</text>
</comment>
<feature type="region of interest" description="Disordered" evidence="1">
    <location>
        <begin position="37"/>
        <end position="110"/>
    </location>
</feature>
<feature type="compositionally biased region" description="Basic and acidic residues" evidence="1">
    <location>
        <begin position="37"/>
        <end position="53"/>
    </location>
</feature>
<feature type="compositionally biased region" description="Polar residues" evidence="1">
    <location>
        <begin position="57"/>
        <end position="72"/>
    </location>
</feature>